<evidence type="ECO:0000259" key="1">
    <source>
        <dbReference type="Pfam" id="PF13963"/>
    </source>
</evidence>
<sequence>MDKTWMKLPRNSKGYMHSLRMFLNFAFSLENTGVEGMILCPCKTCKNGICLPREDVEEHLKCVCFIKGYTQWIAHGETSDFNVESSNFNATTSTNNEPSACDNTQEMLNDAFGAQCNDFEMGDNAGVEEPNPKVKKIYKLVEDSQQELWPVCSKFSNLSFPVRLCHLKCLCKFTNKSFTMFLELLNEAFPECVKLPKSHYEARKVIDELGLCYKKYDACPNDCTLYWGKYKDKMQCETCKCTRWVVSYGDETGENRKTPHKVLWHFPLKYRLQRLFMSSKTSSFMRWHAESRTKDGNLRHPADSPAWQYFDFKYPGFANDPRNVRLGLASDGFNPFNNMSVTHSTWPVILVPYNIPPWMCLKKPYFMMSLLIPGPSAPGNNIHVYLQPLIEELKDLWNQGLDTYDASSKEIPKCGPHYYGLLAILQAMQIYQVGVLKDGWRVWFVTRIQSHFG</sequence>
<dbReference type="OrthoDB" id="911793at2759"/>
<dbReference type="PANTHER" id="PTHR10775:SF182">
    <property type="entry name" value="TRANSPOSON, EN_SPM-LIKE, TRANSPOSASE-ASSOCIATED DOMAIN PROTEIN-RELATED"/>
    <property type="match status" value="1"/>
</dbReference>
<dbReference type="PANTHER" id="PTHR10775">
    <property type="entry name" value="OS08G0208400 PROTEIN"/>
    <property type="match status" value="1"/>
</dbReference>
<dbReference type="Proteomes" id="UP000653305">
    <property type="component" value="Unassembled WGS sequence"/>
</dbReference>
<feature type="domain" description="Transposase-associated" evidence="1">
    <location>
        <begin position="3"/>
        <end position="77"/>
    </location>
</feature>
<keyword evidence="3" id="KW-1185">Reference proteome</keyword>
<protein>
    <recommendedName>
        <fullName evidence="1">Transposase-associated domain-containing protein</fullName>
    </recommendedName>
</protein>
<dbReference type="EMBL" id="BMAC01001252">
    <property type="protein sequence ID" value="GFQ06512.1"/>
    <property type="molecule type" value="Genomic_DNA"/>
</dbReference>
<dbReference type="AlphaFoldDB" id="A0A830DKR4"/>
<dbReference type="InterPro" id="IPR029480">
    <property type="entry name" value="Transpos_assoc"/>
</dbReference>
<reference evidence="2" key="1">
    <citation type="submission" date="2020-07" db="EMBL/GenBank/DDBJ databases">
        <title>Ethylene signaling mediates host invasion by parasitic plants.</title>
        <authorList>
            <person name="Yoshida S."/>
        </authorList>
    </citation>
    <scope>NUCLEOTIDE SEQUENCE</scope>
    <source>
        <strain evidence="2">Okayama</strain>
    </source>
</reference>
<dbReference type="Pfam" id="PF02992">
    <property type="entry name" value="Transposase_21"/>
    <property type="match status" value="1"/>
</dbReference>
<evidence type="ECO:0000313" key="3">
    <source>
        <dbReference type="Proteomes" id="UP000653305"/>
    </source>
</evidence>
<dbReference type="InterPro" id="IPR004242">
    <property type="entry name" value="Transposase_21"/>
</dbReference>
<comment type="caution">
    <text evidence="2">The sequence shown here is derived from an EMBL/GenBank/DDBJ whole genome shotgun (WGS) entry which is preliminary data.</text>
</comment>
<gene>
    <name evidence="2" type="ORF">PHJA_002795200</name>
</gene>
<organism evidence="2 3">
    <name type="scientific">Phtheirospermum japonicum</name>
    <dbReference type="NCBI Taxonomy" id="374723"/>
    <lineage>
        <taxon>Eukaryota</taxon>
        <taxon>Viridiplantae</taxon>
        <taxon>Streptophyta</taxon>
        <taxon>Embryophyta</taxon>
        <taxon>Tracheophyta</taxon>
        <taxon>Spermatophyta</taxon>
        <taxon>Magnoliopsida</taxon>
        <taxon>eudicotyledons</taxon>
        <taxon>Gunneridae</taxon>
        <taxon>Pentapetalae</taxon>
        <taxon>asterids</taxon>
        <taxon>lamiids</taxon>
        <taxon>Lamiales</taxon>
        <taxon>Orobanchaceae</taxon>
        <taxon>Orobanchaceae incertae sedis</taxon>
        <taxon>Phtheirospermum</taxon>
    </lineage>
</organism>
<accession>A0A830DKR4</accession>
<evidence type="ECO:0000313" key="2">
    <source>
        <dbReference type="EMBL" id="GFQ06512.1"/>
    </source>
</evidence>
<proteinExistence type="predicted"/>
<name>A0A830DKR4_9LAMI</name>
<dbReference type="Pfam" id="PF13963">
    <property type="entry name" value="Transpos_assoc"/>
    <property type="match status" value="1"/>
</dbReference>